<protein>
    <submittedName>
        <fullName evidence="1">Uncharacterized protein</fullName>
    </submittedName>
</protein>
<evidence type="ECO:0000313" key="1">
    <source>
        <dbReference type="EMBL" id="PTL56112.1"/>
    </source>
</evidence>
<accession>A0A2T4UEH4</accession>
<proteinExistence type="predicted"/>
<dbReference type="AlphaFoldDB" id="A0A2T4UEH4"/>
<reference evidence="1 2" key="1">
    <citation type="submission" date="2018-03" db="EMBL/GenBank/DDBJ databases">
        <title>Aquarubrobacter algicola gen. nov., sp. nov., a novel actinobacterium isolated from shallow eutrophic lake during the end of cyanobacterial harmful algal blooms.</title>
        <authorList>
            <person name="Chun S.J."/>
        </authorList>
    </citation>
    <scope>NUCLEOTIDE SEQUENCE [LARGE SCALE GENOMIC DNA]</scope>
    <source>
        <strain evidence="1 2">Seoho-28</strain>
    </source>
</reference>
<dbReference type="RefSeq" id="WP_107569831.1">
    <property type="nucleotide sequence ID" value="NZ_PYYB01000002.1"/>
</dbReference>
<dbReference type="Proteomes" id="UP000240739">
    <property type="component" value="Unassembled WGS sequence"/>
</dbReference>
<organism evidence="1 2">
    <name type="scientific">Paraconexibacter algicola</name>
    <dbReference type="NCBI Taxonomy" id="2133960"/>
    <lineage>
        <taxon>Bacteria</taxon>
        <taxon>Bacillati</taxon>
        <taxon>Actinomycetota</taxon>
        <taxon>Thermoleophilia</taxon>
        <taxon>Solirubrobacterales</taxon>
        <taxon>Paraconexibacteraceae</taxon>
        <taxon>Paraconexibacter</taxon>
    </lineage>
</organism>
<gene>
    <name evidence="1" type="ORF">C7Y72_14040</name>
</gene>
<evidence type="ECO:0000313" key="2">
    <source>
        <dbReference type="Proteomes" id="UP000240739"/>
    </source>
</evidence>
<dbReference type="EMBL" id="PYYB01000002">
    <property type="protein sequence ID" value="PTL56112.1"/>
    <property type="molecule type" value="Genomic_DNA"/>
</dbReference>
<keyword evidence="2" id="KW-1185">Reference proteome</keyword>
<name>A0A2T4UEH4_9ACTN</name>
<comment type="caution">
    <text evidence="1">The sequence shown here is derived from an EMBL/GenBank/DDBJ whole genome shotgun (WGS) entry which is preliminary data.</text>
</comment>
<sequence length="70" mass="7352">MTATRNRLRLATAAEAVFALLLVVALLAGAPTWEVVVLGVLFCDAAAYGLWQMVALRRAPSGPRAAVTQA</sequence>